<evidence type="ECO:0000313" key="1">
    <source>
        <dbReference type="EMBL" id="MBC5843364.1"/>
    </source>
</evidence>
<keyword evidence="2" id="KW-1185">Reference proteome</keyword>
<comment type="caution">
    <text evidence="1">The sequence shown here is derived from an EMBL/GenBank/DDBJ whole genome shotgun (WGS) entry which is preliminary data.</text>
</comment>
<dbReference type="AlphaFoldDB" id="A0A923MYF8"/>
<dbReference type="Proteomes" id="UP000641454">
    <property type="component" value="Unassembled WGS sequence"/>
</dbReference>
<reference evidence="1 2" key="1">
    <citation type="submission" date="2020-08" db="EMBL/GenBank/DDBJ databases">
        <title>Description of novel Flavobacterium F-392 isolate.</title>
        <authorList>
            <person name="Saticioglu I.B."/>
            <person name="Duman M."/>
            <person name="Altun S."/>
        </authorList>
    </citation>
    <scope>NUCLEOTIDE SEQUENCE [LARGE SCALE GENOMIC DNA]</scope>
    <source>
        <strain evidence="1 2">F-392</strain>
    </source>
</reference>
<protein>
    <submittedName>
        <fullName evidence="1">Uncharacterized protein</fullName>
    </submittedName>
</protein>
<organism evidence="1 2">
    <name type="scientific">Flavobacterium muglaense</name>
    <dbReference type="NCBI Taxonomy" id="2764716"/>
    <lineage>
        <taxon>Bacteria</taxon>
        <taxon>Pseudomonadati</taxon>
        <taxon>Bacteroidota</taxon>
        <taxon>Flavobacteriia</taxon>
        <taxon>Flavobacteriales</taxon>
        <taxon>Flavobacteriaceae</taxon>
        <taxon>Flavobacterium</taxon>
    </lineage>
</organism>
<gene>
    <name evidence="1" type="ORF">H8R25_02790</name>
</gene>
<sequence>MEEADKTPLSLIDRLKLKAVTQKSYGGALVEQEAKLTVRNCPNCGAGRAKDEGLTICAYCDFEFLSVRLTDGITIKKENNSN</sequence>
<dbReference type="EMBL" id="JACRUL010000004">
    <property type="protein sequence ID" value="MBC5843364.1"/>
    <property type="molecule type" value="Genomic_DNA"/>
</dbReference>
<evidence type="ECO:0000313" key="2">
    <source>
        <dbReference type="Proteomes" id="UP000641454"/>
    </source>
</evidence>
<dbReference type="RefSeq" id="WP_187017057.1">
    <property type="nucleotide sequence ID" value="NZ_JACRUK010000004.1"/>
</dbReference>
<proteinExistence type="predicted"/>
<accession>A0A923MYF8</accession>
<name>A0A923MYF8_9FLAO</name>